<comment type="catalytic activity">
    <reaction evidence="1 4 5">
        <text>[protein]-peptidylproline (omega=180) = [protein]-peptidylproline (omega=0)</text>
        <dbReference type="Rhea" id="RHEA:16237"/>
        <dbReference type="Rhea" id="RHEA-COMP:10747"/>
        <dbReference type="Rhea" id="RHEA-COMP:10748"/>
        <dbReference type="ChEBI" id="CHEBI:83833"/>
        <dbReference type="ChEBI" id="CHEBI:83834"/>
        <dbReference type="EC" id="5.2.1.8"/>
    </reaction>
</comment>
<keyword evidence="3 4" id="KW-0413">Isomerase</keyword>
<feature type="region of interest" description="Disordered" evidence="6">
    <location>
        <begin position="28"/>
        <end position="52"/>
    </location>
</feature>
<feature type="signal peptide" evidence="7">
    <location>
        <begin position="1"/>
        <end position="23"/>
    </location>
</feature>
<dbReference type="PROSITE" id="PS50059">
    <property type="entry name" value="FKBP_PPIASE"/>
    <property type="match status" value="2"/>
</dbReference>
<evidence type="ECO:0000256" key="6">
    <source>
        <dbReference type="SAM" id="MobiDB-lite"/>
    </source>
</evidence>
<dbReference type="PANTHER" id="PTHR45779">
    <property type="entry name" value="PEPTIDYLPROLYL ISOMERASE"/>
    <property type="match status" value="1"/>
</dbReference>
<reference evidence="9 10" key="1">
    <citation type="submission" date="2019-03" db="EMBL/GenBank/DDBJ databases">
        <title>Three New Species of Nocardioides, Nocardioides euryhalodurans sp. nov., Nocardioides seonyuensis sp. nov. and Nocardioides eburneoflavus sp. nov. Iolated from Soil.</title>
        <authorList>
            <person name="Roh S.G."/>
            <person name="Lee C."/>
            <person name="Kim M.-K."/>
            <person name="Kim S.B."/>
        </authorList>
    </citation>
    <scope>NUCLEOTIDE SEQUENCE [LARGE SCALE GENOMIC DNA]</scope>
    <source>
        <strain evidence="9 10">MMS17-SY207-3</strain>
    </source>
</reference>
<evidence type="ECO:0000256" key="2">
    <source>
        <dbReference type="ARBA" id="ARBA00023110"/>
    </source>
</evidence>
<keyword evidence="2 4" id="KW-0697">Rotamase</keyword>
<evidence type="ECO:0000259" key="8">
    <source>
        <dbReference type="PROSITE" id="PS50059"/>
    </source>
</evidence>
<dbReference type="Proteomes" id="UP000294853">
    <property type="component" value="Chromosome"/>
</dbReference>
<keyword evidence="10" id="KW-1185">Reference proteome</keyword>
<dbReference type="Pfam" id="PF00254">
    <property type="entry name" value="FKBP_C"/>
    <property type="match status" value="1"/>
</dbReference>
<dbReference type="PROSITE" id="PS51257">
    <property type="entry name" value="PROKAR_LIPOPROTEIN"/>
    <property type="match status" value="1"/>
</dbReference>
<dbReference type="PANTHER" id="PTHR45779:SF7">
    <property type="entry name" value="PEPTIDYLPROLYL ISOMERASE"/>
    <property type="match status" value="1"/>
</dbReference>
<sequence>MLRPRARSAATSGLLVLSLLGLAACGTDEAPGSQPSADLDSVKIEGPQGKKPKVTFDGRLGAPEDLEVEVLEEGDGPVVEGTNALVHWWIGNGYTEQEAQSTYSGAPQSVPDSEDILKPLREGIFGHPVGSRVAVLASAEDAFGERGNAQIGIGNQDTVLFVIDVVGQLLGGPTGEDREPAGWAPELVEKDGDVTGLDFTGTKAPSGGLLSTTLVRGDGPVVEKGQTIYANYLGQVYEGKKPFDESYSKDPASFEIGVGAVVDGWDETLVGRNVGSRLILQIPPSKGYGKEGQPSAGIKGTDTLYFVVDILGAV</sequence>
<organism evidence="9 10">
    <name type="scientific">Nocardioides seonyuensis</name>
    <dbReference type="NCBI Taxonomy" id="2518371"/>
    <lineage>
        <taxon>Bacteria</taxon>
        <taxon>Bacillati</taxon>
        <taxon>Actinomycetota</taxon>
        <taxon>Actinomycetes</taxon>
        <taxon>Propionibacteriales</taxon>
        <taxon>Nocardioidaceae</taxon>
        <taxon>Nocardioides</taxon>
    </lineage>
</organism>
<evidence type="ECO:0000256" key="7">
    <source>
        <dbReference type="SAM" id="SignalP"/>
    </source>
</evidence>
<evidence type="ECO:0000256" key="1">
    <source>
        <dbReference type="ARBA" id="ARBA00000971"/>
    </source>
</evidence>
<feature type="domain" description="PPIase FKBP-type" evidence="8">
    <location>
        <begin position="225"/>
        <end position="314"/>
    </location>
</feature>
<evidence type="ECO:0000256" key="4">
    <source>
        <dbReference type="PROSITE-ProRule" id="PRU00277"/>
    </source>
</evidence>
<dbReference type="SUPFAM" id="SSF54534">
    <property type="entry name" value="FKBP-like"/>
    <property type="match status" value="2"/>
</dbReference>
<feature type="domain" description="PPIase FKBP-type" evidence="8">
    <location>
        <begin position="49"/>
        <end position="169"/>
    </location>
</feature>
<dbReference type="Gene3D" id="3.10.50.40">
    <property type="match status" value="2"/>
</dbReference>
<dbReference type="InterPro" id="IPR044609">
    <property type="entry name" value="FKBP2/11"/>
</dbReference>
<dbReference type="OrthoDB" id="25996at2"/>
<dbReference type="InterPro" id="IPR001179">
    <property type="entry name" value="PPIase_FKBP_dom"/>
</dbReference>
<dbReference type="AlphaFoldDB" id="A0A4P7II42"/>
<accession>A0A4P7II42</accession>
<gene>
    <name evidence="9" type="ORF">EXE58_17660</name>
</gene>
<proteinExistence type="inferred from homology"/>
<feature type="chain" id="PRO_5020512457" description="Peptidyl-prolyl cis-trans isomerase" evidence="7">
    <location>
        <begin position="24"/>
        <end position="314"/>
    </location>
</feature>
<comment type="similarity">
    <text evidence="5">Belongs to the FKBP-type PPIase family.</text>
</comment>
<dbReference type="KEGG" id="nsn:EXE58_17660"/>
<evidence type="ECO:0000313" key="10">
    <source>
        <dbReference type="Proteomes" id="UP000294853"/>
    </source>
</evidence>
<dbReference type="EC" id="5.2.1.8" evidence="5"/>
<dbReference type="GO" id="GO:0003755">
    <property type="term" value="F:peptidyl-prolyl cis-trans isomerase activity"/>
    <property type="evidence" value="ECO:0007669"/>
    <property type="project" value="UniProtKB-UniRule"/>
</dbReference>
<name>A0A4P7II42_9ACTN</name>
<dbReference type="InterPro" id="IPR046357">
    <property type="entry name" value="PPIase_dom_sf"/>
</dbReference>
<dbReference type="RefSeq" id="WP_135269064.1">
    <property type="nucleotide sequence ID" value="NZ_CP038436.1"/>
</dbReference>
<evidence type="ECO:0000256" key="3">
    <source>
        <dbReference type="ARBA" id="ARBA00023235"/>
    </source>
</evidence>
<dbReference type="EMBL" id="CP038436">
    <property type="protein sequence ID" value="QBX57079.1"/>
    <property type="molecule type" value="Genomic_DNA"/>
</dbReference>
<evidence type="ECO:0000256" key="5">
    <source>
        <dbReference type="RuleBase" id="RU003915"/>
    </source>
</evidence>
<evidence type="ECO:0000313" key="9">
    <source>
        <dbReference type="EMBL" id="QBX57079.1"/>
    </source>
</evidence>
<keyword evidence="7" id="KW-0732">Signal</keyword>
<protein>
    <recommendedName>
        <fullName evidence="5">Peptidyl-prolyl cis-trans isomerase</fullName>
        <ecNumber evidence="5">5.2.1.8</ecNumber>
    </recommendedName>
</protein>